<name>A0A2R4T9N4_9ACTN</name>
<evidence type="ECO:0000313" key="1">
    <source>
        <dbReference type="EMBL" id="AVZ75832.1"/>
    </source>
</evidence>
<dbReference type="RefSeq" id="WP_108153120.1">
    <property type="nucleotide sequence ID" value="NZ_CP026304.1"/>
</dbReference>
<protein>
    <submittedName>
        <fullName evidence="1">Uncharacterized protein</fullName>
    </submittedName>
</protein>
<gene>
    <name evidence="1" type="ORF">SLUN_30135</name>
</gene>
<evidence type="ECO:0000313" key="2">
    <source>
        <dbReference type="Proteomes" id="UP000244201"/>
    </source>
</evidence>
<dbReference type="AlphaFoldDB" id="A0A2R4T9N4"/>
<keyword evidence="2" id="KW-1185">Reference proteome</keyword>
<organism evidence="1 2">
    <name type="scientific">Streptomyces lunaelactis</name>
    <dbReference type="NCBI Taxonomy" id="1535768"/>
    <lineage>
        <taxon>Bacteria</taxon>
        <taxon>Bacillati</taxon>
        <taxon>Actinomycetota</taxon>
        <taxon>Actinomycetes</taxon>
        <taxon>Kitasatosporales</taxon>
        <taxon>Streptomycetaceae</taxon>
        <taxon>Streptomyces</taxon>
    </lineage>
</organism>
<dbReference type="OrthoDB" id="4325844at2"/>
<accession>A0A2R4T9N4</accession>
<sequence length="124" mass="13513">MNSTQEYTTPVVVTLSECSKEDAHVVFRVLKQTFASDRDADDAPQYSAHPDTTVWTATFDVSPEHAPAEPVPLSASVRADVQGGYWAVDRLQEALSAAFDVREEGMAAGDQEKDIQLRLASGSR</sequence>
<dbReference type="EMBL" id="CP026304">
    <property type="protein sequence ID" value="AVZ75832.1"/>
    <property type="molecule type" value="Genomic_DNA"/>
</dbReference>
<dbReference type="Proteomes" id="UP000244201">
    <property type="component" value="Chromosome"/>
</dbReference>
<proteinExistence type="predicted"/>
<reference evidence="1 2" key="1">
    <citation type="submission" date="2018-01" db="EMBL/GenBank/DDBJ databases">
        <title>Complete genome sequence of Streptomyces lunaelactis MM109T, a Ferroverdin A producer isolated from cave moonmilk deposits.</title>
        <authorList>
            <person name="Naome A."/>
            <person name="Martinet L."/>
            <person name="Maciejewska M."/>
            <person name="Anderssen S."/>
            <person name="Adam D."/>
            <person name="Tenconi E."/>
            <person name="Deflandre B."/>
            <person name="Arguelles-Arias A."/>
            <person name="Calusinska M."/>
            <person name="Copieters W."/>
            <person name="Karim L."/>
            <person name="Hanikenne M."/>
            <person name="Baurain D."/>
            <person name="van Wezel G."/>
            <person name="Smargiasso N."/>
            <person name="de Pauw E."/>
            <person name="Delfosse P."/>
            <person name="Rigali S."/>
        </authorList>
    </citation>
    <scope>NUCLEOTIDE SEQUENCE [LARGE SCALE GENOMIC DNA]</scope>
    <source>
        <strain evidence="1 2">MM109</strain>
    </source>
</reference>
<dbReference type="GeneID" id="55659510"/>
<dbReference type="KEGG" id="slk:SLUN_30135"/>